<dbReference type="SUPFAM" id="SSF56747">
    <property type="entry name" value="Prim-pol domain"/>
    <property type="match status" value="1"/>
</dbReference>
<dbReference type="SMART" id="SM00943">
    <property type="entry name" value="Prim-Pol"/>
    <property type="match status" value="1"/>
</dbReference>
<dbReference type="EMBL" id="JAROCE010000005">
    <property type="protein sequence ID" value="MFM2721677.1"/>
    <property type="molecule type" value="Genomic_DNA"/>
</dbReference>
<dbReference type="Pfam" id="PF08708">
    <property type="entry name" value="PriCT_1"/>
    <property type="match status" value="1"/>
</dbReference>
<dbReference type="InterPro" id="IPR015330">
    <property type="entry name" value="DNA_primase/pol_bifunc_N"/>
</dbReference>
<comment type="caution">
    <text evidence="5">The sequence shown here is derived from an EMBL/GenBank/DDBJ whole genome shotgun (WGS) entry which is preliminary data.</text>
</comment>
<feature type="domain" description="Primase C-terminal 1" evidence="3">
    <location>
        <begin position="214"/>
        <end position="277"/>
    </location>
</feature>
<dbReference type="CDD" id="cd04859">
    <property type="entry name" value="Prim_Pol"/>
    <property type="match status" value="1"/>
</dbReference>
<evidence type="ECO:0000256" key="1">
    <source>
        <dbReference type="SAM" id="MobiDB-lite"/>
    </source>
</evidence>
<feature type="region of interest" description="Disordered" evidence="1">
    <location>
        <begin position="271"/>
        <end position="317"/>
    </location>
</feature>
<proteinExistence type="predicted"/>
<feature type="domain" description="DNA primase/polymerase bifunctional N-terminal" evidence="4">
    <location>
        <begin position="24"/>
        <end position="191"/>
    </location>
</feature>
<evidence type="ECO:0000256" key="2">
    <source>
        <dbReference type="SAM" id="SignalP"/>
    </source>
</evidence>
<dbReference type="SMART" id="SM00942">
    <property type="entry name" value="PriCT_1"/>
    <property type="match status" value="1"/>
</dbReference>
<name>A0ABW9GLB6_9MICO</name>
<feature type="signal peptide" evidence="2">
    <location>
        <begin position="1"/>
        <end position="22"/>
    </location>
</feature>
<keyword evidence="6" id="KW-1185">Reference proteome</keyword>
<reference evidence="5 6" key="1">
    <citation type="submission" date="2023-03" db="EMBL/GenBank/DDBJ databases">
        <title>MT1 and MT2 Draft Genomes of Novel Species.</title>
        <authorList>
            <person name="Venkateswaran K."/>
        </authorList>
    </citation>
    <scope>NUCLEOTIDE SEQUENCE [LARGE SCALE GENOMIC DNA]</scope>
    <source>
        <strain evidence="5 6">IF8SW-P5</strain>
    </source>
</reference>
<gene>
    <name evidence="5" type="ORF">P5G46_14245</name>
</gene>
<protein>
    <submittedName>
        <fullName evidence="5">Bifunctional DNA primase/polymerase</fullName>
    </submittedName>
</protein>
<dbReference type="RefSeq" id="WP_408905935.1">
    <property type="nucleotide sequence ID" value="NZ_JAROCE010000005.1"/>
</dbReference>
<keyword evidence="2" id="KW-0732">Signal</keyword>
<dbReference type="Proteomes" id="UP001630303">
    <property type="component" value="Unassembled WGS sequence"/>
</dbReference>
<sequence>MTTHGAVSSVLLRMNTAWPLSAAAGEFAAAGVPVFPCVPWGKRPATEHGFHDATTDLDQVEAWWRQSPGANIGVPTGAASGAVVVDVDVHGPVDGRTRFDRAARAGLVEGWELLVRTPTGGMHAYYPATPGMEQRSWQVARAGIDFRGDGGYIVVPPSVRSIEGTTVGYGVEEVNAGPAGLLDAGRLRDFLDPRPTPRATPVGLDRGVDVSRLAAWVAARGEGERNRGLFWAACRLAENGLPASDALDVLTAAAGHAGLAEREITATVRSAYRTVRPTPARRGPSSPVRGASPLAADGWFSRDPARPSAGSSRVRGL</sequence>
<dbReference type="InterPro" id="IPR014820">
    <property type="entry name" value="PriCT_1"/>
</dbReference>
<organism evidence="5 6">
    <name type="scientific">Microbacterium mcarthurae</name>
    <dbReference type="NCBI Taxonomy" id="3035918"/>
    <lineage>
        <taxon>Bacteria</taxon>
        <taxon>Bacillati</taxon>
        <taxon>Actinomycetota</taxon>
        <taxon>Actinomycetes</taxon>
        <taxon>Micrococcales</taxon>
        <taxon>Microbacteriaceae</taxon>
        <taxon>Microbacterium</taxon>
    </lineage>
</organism>
<accession>A0ABW9GLB6</accession>
<feature type="chain" id="PRO_5046481755" evidence="2">
    <location>
        <begin position="23"/>
        <end position="317"/>
    </location>
</feature>
<evidence type="ECO:0000259" key="3">
    <source>
        <dbReference type="SMART" id="SM00942"/>
    </source>
</evidence>
<dbReference type="Pfam" id="PF09250">
    <property type="entry name" value="Prim-Pol"/>
    <property type="match status" value="1"/>
</dbReference>
<evidence type="ECO:0000313" key="6">
    <source>
        <dbReference type="Proteomes" id="UP001630303"/>
    </source>
</evidence>
<evidence type="ECO:0000313" key="5">
    <source>
        <dbReference type="EMBL" id="MFM2721677.1"/>
    </source>
</evidence>
<evidence type="ECO:0000259" key="4">
    <source>
        <dbReference type="SMART" id="SM00943"/>
    </source>
</evidence>